<dbReference type="OrthoDB" id="5565855at2"/>
<evidence type="ECO:0000256" key="5">
    <source>
        <dbReference type="SAM" id="SignalP"/>
    </source>
</evidence>
<dbReference type="InterPro" id="IPR036328">
    <property type="entry name" value="MliC_sf"/>
</dbReference>
<dbReference type="SUPFAM" id="SSF141488">
    <property type="entry name" value="YdhA-like"/>
    <property type="match status" value="1"/>
</dbReference>
<dbReference type="InterPro" id="IPR052755">
    <property type="entry name" value="Lysozyme_Inhibitor_LprI"/>
</dbReference>
<feature type="domain" description="C-type lysozyme inhibitor" evidence="6">
    <location>
        <begin position="154"/>
        <end position="222"/>
    </location>
</feature>
<dbReference type="AlphaFoldDB" id="V4PHE8"/>
<keyword evidence="2" id="KW-0472">Membrane</keyword>
<keyword evidence="3" id="KW-0564">Palmitate</keyword>
<dbReference type="PATRIC" id="fig|1121022.4.peg.1110"/>
<feature type="chain" id="PRO_5004724951" description="C-type lysozyme inhibitor domain-containing protein" evidence="5">
    <location>
        <begin position="27"/>
        <end position="231"/>
    </location>
</feature>
<name>V4PHE8_9CAUL</name>
<proteinExistence type="predicted"/>
<comment type="caution">
    <text evidence="7">The sequence shown here is derived from an EMBL/GenBank/DDBJ whole genome shotgun (WGS) entry which is preliminary data.</text>
</comment>
<organism evidence="7 8">
    <name type="scientific">Asticcacaulis benevestitus DSM 16100 = ATCC BAA-896</name>
    <dbReference type="NCBI Taxonomy" id="1121022"/>
    <lineage>
        <taxon>Bacteria</taxon>
        <taxon>Pseudomonadati</taxon>
        <taxon>Pseudomonadota</taxon>
        <taxon>Alphaproteobacteria</taxon>
        <taxon>Caulobacterales</taxon>
        <taxon>Caulobacteraceae</taxon>
        <taxon>Asticcacaulis</taxon>
    </lineage>
</organism>
<evidence type="ECO:0000256" key="1">
    <source>
        <dbReference type="ARBA" id="ARBA00022729"/>
    </source>
</evidence>
<evidence type="ECO:0000259" key="6">
    <source>
        <dbReference type="Pfam" id="PF09864"/>
    </source>
</evidence>
<keyword evidence="1 5" id="KW-0732">Signal</keyword>
<dbReference type="PROSITE" id="PS51257">
    <property type="entry name" value="PROKAR_LIPOPROTEIN"/>
    <property type="match status" value="1"/>
</dbReference>
<evidence type="ECO:0000256" key="3">
    <source>
        <dbReference type="ARBA" id="ARBA00023139"/>
    </source>
</evidence>
<dbReference type="GO" id="GO:0005576">
    <property type="term" value="C:extracellular region"/>
    <property type="evidence" value="ECO:0007669"/>
    <property type="project" value="TreeGrafter"/>
</dbReference>
<sequence length="231" mass="24419">MFKPLIPILAVATLMTACAPSQKAEAQNSASAAASDQASAAIAPLAQAAAATPSFDCAKATLKAETAVCADPRLAQLDVEVTRLYDLIGKAPGVDRAALQRQKGIWLNKRNTCATTDNIETCLLNVYAGRISDLRAGYPVARSDTAVSIGPIAWRCPGASDLSTTFINGETSMAYVKWADKSAVVTQSLSASGARYAITLPEGDYEFWTKGDETMWTAPGSVMMTCTEQKQ</sequence>
<dbReference type="eggNOG" id="COG4461">
    <property type="taxonomic scope" value="Bacteria"/>
</dbReference>
<keyword evidence="8" id="KW-1185">Reference proteome</keyword>
<keyword evidence="4" id="KW-0449">Lipoprotein</keyword>
<dbReference type="Gene3D" id="2.40.128.200">
    <property type="match status" value="1"/>
</dbReference>
<dbReference type="PANTHER" id="PTHR37549">
    <property type="entry name" value="LIPOPROTEIN LPRI"/>
    <property type="match status" value="1"/>
</dbReference>
<accession>V4PHE8</accession>
<reference evidence="7 8" key="1">
    <citation type="journal article" date="2014" name="Nature">
        <title>Sequential evolution of bacterial morphology by co-option of a developmental regulator.</title>
        <authorList>
            <person name="Jiang C."/>
            <person name="Brown P.J."/>
            <person name="Ducret A."/>
            <person name="Brun Y.V."/>
        </authorList>
    </citation>
    <scope>NUCLEOTIDE SEQUENCE [LARGE SCALE GENOMIC DNA]</scope>
    <source>
        <strain evidence="7 8">DSM 16100</strain>
    </source>
</reference>
<dbReference type="EMBL" id="AWGB01000008">
    <property type="protein sequence ID" value="ESQ93372.1"/>
    <property type="molecule type" value="Genomic_DNA"/>
</dbReference>
<dbReference type="PANTHER" id="PTHR37549:SF1">
    <property type="entry name" value="LIPOPROTEIN LPRI"/>
    <property type="match status" value="1"/>
</dbReference>
<dbReference type="STRING" id="1121022.GCA_000376105_00891"/>
<gene>
    <name evidence="7" type="ORF">ABENE_05585</name>
</gene>
<evidence type="ECO:0000256" key="2">
    <source>
        <dbReference type="ARBA" id="ARBA00023136"/>
    </source>
</evidence>
<evidence type="ECO:0000313" key="8">
    <source>
        <dbReference type="Proteomes" id="UP000017837"/>
    </source>
</evidence>
<evidence type="ECO:0000256" key="4">
    <source>
        <dbReference type="ARBA" id="ARBA00023288"/>
    </source>
</evidence>
<dbReference type="InterPro" id="IPR018660">
    <property type="entry name" value="MliC"/>
</dbReference>
<feature type="signal peptide" evidence="5">
    <location>
        <begin position="1"/>
        <end position="26"/>
    </location>
</feature>
<evidence type="ECO:0000313" key="7">
    <source>
        <dbReference type="EMBL" id="ESQ93372.1"/>
    </source>
</evidence>
<dbReference type="Proteomes" id="UP000017837">
    <property type="component" value="Unassembled WGS sequence"/>
</dbReference>
<protein>
    <recommendedName>
        <fullName evidence="6">C-type lysozyme inhibitor domain-containing protein</fullName>
    </recommendedName>
</protein>
<dbReference type="Pfam" id="PF09864">
    <property type="entry name" value="MliC"/>
    <property type="match status" value="1"/>
</dbReference>
<dbReference type="RefSeq" id="WP_018080559.1">
    <property type="nucleotide sequence ID" value="NZ_AQWM01000002.1"/>
</dbReference>